<dbReference type="InterPro" id="IPR001179">
    <property type="entry name" value="PPIase_FKBP_dom"/>
</dbReference>
<sequence length="245" mass="27351">RSAAWQSAQASLHRSQSVSRSRHRNFEMCRSRCHAVPALLATLAFTATLAADPDLKIEKMYEPEVCDIKSKNGDMLTMHYTGTLQDGTKFDSSQDREQPFTFQLGVGQVIKGWDQGLLDMCVGEKRKLTIPPELAYGDRGAGSVIPGGATLTFEVELINIGDSAPTTNVFKEIDADENKQLSREEVSEYLRKQMVAAGESEASDEVKQMLEDHDKLVEEIFQHEDKDKNGFISHEEFSGPKHDEL</sequence>
<feature type="domain" description="EF-hand" evidence="13">
    <location>
        <begin position="168"/>
        <end position="196"/>
    </location>
</feature>
<evidence type="ECO:0000256" key="6">
    <source>
        <dbReference type="ARBA" id="ARBA00022837"/>
    </source>
</evidence>
<organism evidence="14">
    <name type="scientific">Homalodisca liturata</name>
    <dbReference type="NCBI Taxonomy" id="320908"/>
    <lineage>
        <taxon>Eukaryota</taxon>
        <taxon>Metazoa</taxon>
        <taxon>Ecdysozoa</taxon>
        <taxon>Arthropoda</taxon>
        <taxon>Hexapoda</taxon>
        <taxon>Insecta</taxon>
        <taxon>Pterygota</taxon>
        <taxon>Neoptera</taxon>
        <taxon>Paraneoptera</taxon>
        <taxon>Hemiptera</taxon>
        <taxon>Auchenorrhyncha</taxon>
        <taxon>Membracoidea</taxon>
        <taxon>Cicadellidae</taxon>
        <taxon>Cicadellinae</taxon>
        <taxon>Proconiini</taxon>
        <taxon>Homalodisca</taxon>
    </lineage>
</organism>
<evidence type="ECO:0000259" key="12">
    <source>
        <dbReference type="PROSITE" id="PS50059"/>
    </source>
</evidence>
<dbReference type="InterPro" id="IPR002048">
    <property type="entry name" value="EF_hand_dom"/>
</dbReference>
<dbReference type="PANTHER" id="PTHR46222">
    <property type="entry name" value="PEPTIDYL-PROLYL CIS-TRANS ISOMERASE FKBP7/14"/>
    <property type="match status" value="1"/>
</dbReference>
<keyword evidence="8" id="KW-0325">Glycoprotein</keyword>
<dbReference type="Gene3D" id="3.10.50.40">
    <property type="match status" value="1"/>
</dbReference>
<dbReference type="SUPFAM" id="SSF54534">
    <property type="entry name" value="FKBP-like"/>
    <property type="match status" value="1"/>
</dbReference>
<feature type="region of interest" description="Disordered" evidence="11">
    <location>
        <begin position="225"/>
        <end position="245"/>
    </location>
</feature>
<dbReference type="CDD" id="cd00051">
    <property type="entry name" value="EFh"/>
    <property type="match status" value="1"/>
</dbReference>
<name>A0A1B6J2N5_9HEMI</name>
<feature type="non-terminal residue" evidence="14">
    <location>
        <position position="1"/>
    </location>
</feature>
<protein>
    <recommendedName>
        <fullName evidence="2 10">peptidylprolyl isomerase</fullName>
        <ecNumber evidence="2 10">5.2.1.8</ecNumber>
    </recommendedName>
</protein>
<evidence type="ECO:0000256" key="3">
    <source>
        <dbReference type="ARBA" id="ARBA00022729"/>
    </source>
</evidence>
<dbReference type="FunFam" id="3.10.50.40:FF:000006">
    <property type="entry name" value="Peptidyl-prolyl cis-trans isomerase"/>
    <property type="match status" value="1"/>
</dbReference>
<keyword evidence="5" id="KW-0256">Endoplasmic reticulum</keyword>
<dbReference type="PANTHER" id="PTHR46222:SF3">
    <property type="entry name" value="PEPTIDYLPROLYL ISOMERASE"/>
    <property type="match status" value="1"/>
</dbReference>
<proteinExistence type="predicted"/>
<keyword evidence="9 10" id="KW-0413">Isomerase</keyword>
<dbReference type="SUPFAM" id="SSF47473">
    <property type="entry name" value="EF-hand"/>
    <property type="match status" value="1"/>
</dbReference>
<evidence type="ECO:0000256" key="1">
    <source>
        <dbReference type="ARBA" id="ARBA00000971"/>
    </source>
</evidence>
<reference evidence="14" key="1">
    <citation type="submission" date="2015-11" db="EMBL/GenBank/DDBJ databases">
        <title>De novo transcriptome assembly of four potential Pierce s Disease insect vectors from Arizona vineyards.</title>
        <authorList>
            <person name="Tassone E.E."/>
        </authorList>
    </citation>
    <scope>NUCLEOTIDE SEQUENCE</scope>
</reference>
<keyword evidence="4" id="KW-0677">Repeat</keyword>
<dbReference type="GO" id="GO:0005509">
    <property type="term" value="F:calcium ion binding"/>
    <property type="evidence" value="ECO:0007669"/>
    <property type="project" value="InterPro"/>
</dbReference>
<dbReference type="InterPro" id="IPR011992">
    <property type="entry name" value="EF-hand-dom_pair"/>
</dbReference>
<evidence type="ECO:0000256" key="8">
    <source>
        <dbReference type="ARBA" id="ARBA00023180"/>
    </source>
</evidence>
<feature type="domain" description="PPIase FKBP-type" evidence="12">
    <location>
        <begin position="73"/>
        <end position="161"/>
    </location>
</feature>
<evidence type="ECO:0000256" key="4">
    <source>
        <dbReference type="ARBA" id="ARBA00022737"/>
    </source>
</evidence>
<evidence type="ECO:0000259" key="13">
    <source>
        <dbReference type="PROSITE" id="PS50222"/>
    </source>
</evidence>
<evidence type="ECO:0000256" key="2">
    <source>
        <dbReference type="ARBA" id="ARBA00013194"/>
    </source>
</evidence>
<evidence type="ECO:0000256" key="5">
    <source>
        <dbReference type="ARBA" id="ARBA00022824"/>
    </source>
</evidence>
<dbReference type="PROSITE" id="PS50222">
    <property type="entry name" value="EF_HAND_2"/>
    <property type="match status" value="2"/>
</dbReference>
<dbReference type="EC" id="5.2.1.8" evidence="2 10"/>
<feature type="domain" description="EF-hand" evidence="13">
    <location>
        <begin position="212"/>
        <end position="245"/>
    </location>
</feature>
<dbReference type="EMBL" id="GECU01014265">
    <property type="protein sequence ID" value="JAS93441.1"/>
    <property type="molecule type" value="Transcribed_RNA"/>
</dbReference>
<keyword evidence="6" id="KW-0106">Calcium</keyword>
<evidence type="ECO:0000256" key="9">
    <source>
        <dbReference type="ARBA" id="ARBA00023235"/>
    </source>
</evidence>
<dbReference type="InterPro" id="IPR018247">
    <property type="entry name" value="EF_Hand_1_Ca_BS"/>
</dbReference>
<dbReference type="PROSITE" id="PS50059">
    <property type="entry name" value="FKBP_PPIASE"/>
    <property type="match status" value="1"/>
</dbReference>
<dbReference type="GO" id="GO:0005783">
    <property type="term" value="C:endoplasmic reticulum"/>
    <property type="evidence" value="ECO:0007669"/>
    <property type="project" value="UniProtKB-ARBA"/>
</dbReference>
<evidence type="ECO:0000256" key="7">
    <source>
        <dbReference type="ARBA" id="ARBA00023110"/>
    </source>
</evidence>
<dbReference type="Pfam" id="PF00254">
    <property type="entry name" value="FKBP_C"/>
    <property type="match status" value="1"/>
</dbReference>
<comment type="catalytic activity">
    <reaction evidence="1 10">
        <text>[protein]-peptidylproline (omega=180) = [protein]-peptidylproline (omega=0)</text>
        <dbReference type="Rhea" id="RHEA:16237"/>
        <dbReference type="Rhea" id="RHEA-COMP:10747"/>
        <dbReference type="Rhea" id="RHEA-COMP:10748"/>
        <dbReference type="ChEBI" id="CHEBI:83833"/>
        <dbReference type="ChEBI" id="CHEBI:83834"/>
        <dbReference type="EC" id="5.2.1.8"/>
    </reaction>
</comment>
<keyword evidence="3" id="KW-0732">Signal</keyword>
<dbReference type="Gene3D" id="1.10.238.10">
    <property type="entry name" value="EF-hand"/>
    <property type="match status" value="1"/>
</dbReference>
<dbReference type="GO" id="GO:0003755">
    <property type="term" value="F:peptidyl-prolyl cis-trans isomerase activity"/>
    <property type="evidence" value="ECO:0007669"/>
    <property type="project" value="UniProtKB-KW"/>
</dbReference>
<dbReference type="Pfam" id="PF13499">
    <property type="entry name" value="EF-hand_7"/>
    <property type="match status" value="1"/>
</dbReference>
<gene>
    <name evidence="14" type="ORF">g.18427</name>
</gene>
<evidence type="ECO:0000313" key="14">
    <source>
        <dbReference type="EMBL" id="JAS93441.1"/>
    </source>
</evidence>
<dbReference type="AlphaFoldDB" id="A0A1B6J2N5"/>
<dbReference type="InterPro" id="IPR046357">
    <property type="entry name" value="PPIase_dom_sf"/>
</dbReference>
<accession>A0A1B6J2N5</accession>
<dbReference type="PROSITE" id="PS00018">
    <property type="entry name" value="EF_HAND_1"/>
    <property type="match status" value="2"/>
</dbReference>
<keyword evidence="7 10" id="KW-0697">Rotamase</keyword>
<evidence type="ECO:0000256" key="10">
    <source>
        <dbReference type="PROSITE-ProRule" id="PRU00277"/>
    </source>
</evidence>
<evidence type="ECO:0000256" key="11">
    <source>
        <dbReference type="SAM" id="MobiDB-lite"/>
    </source>
</evidence>
<dbReference type="InterPro" id="IPR052273">
    <property type="entry name" value="PPIase_FKBP"/>
</dbReference>